<protein>
    <recommendedName>
        <fullName evidence="12">Protein lin-54 homolog</fullName>
    </recommendedName>
</protein>
<evidence type="ECO:0000313" key="16">
    <source>
        <dbReference type="Proteomes" id="UP000291022"/>
    </source>
</evidence>
<dbReference type="PANTHER" id="PTHR12446">
    <property type="entry name" value="TESMIN/TSO1-RELATED"/>
    <property type="match status" value="1"/>
</dbReference>
<dbReference type="GeneTree" id="ENSGT00940000155881"/>
<dbReference type="GeneID" id="123787746"/>
<evidence type="ECO:0000256" key="7">
    <source>
        <dbReference type="ARBA" id="ARBA00023125"/>
    </source>
</evidence>
<evidence type="ECO:0000256" key="3">
    <source>
        <dbReference type="ARBA" id="ARBA00022491"/>
    </source>
</evidence>
<dbReference type="InterPro" id="IPR033467">
    <property type="entry name" value="Tesmin/TSO1-like_CXC"/>
</dbReference>
<comment type="similarity">
    <text evidence="2">Belongs to the lin-54 family.</text>
</comment>
<sequence length="660" mass="70432">MEVVPAEVNSLLPEEIMDTGITLVDDDSIEAVIVSSPIPMETELEEIVNINSTGDSTATPISTEPITVYSNHTNQVAVNTTITKADSNTTVKPSFPSGLQKLGAQTPVTISANQIILNKVSQTSDLKLGNQTLKPDGQKLILTTLGKSGSPIVLALPHSQLPQAQKVTTQAQSGDAKLPPQQIKVVTIGGRPEVKPVIGVSALTPGSQLINTTTQPSVLQTQQLKTVQAVKSAVQTITVGGVSTSQFKTIIPLATAPNVQQIQVPGSKFHYVRLVTATTASSSSQPVSQNPSTNTQPLQQAKPVVVNTTPVRMSVPLVSAQTVKQVVPKPINPTSQIVTTSQPQQRLIMPATPLPQIQPNLTNLPPGTVLAPAPGTGNVGYAVLPAQYVTQLQQSSYVSIASNSNFTGTPGIQTQARLPFNGIIPSESASRPRKPCNCTKSLCLKLYCDCFANGEFCNNCNCTNCYNNLEHENERQKAIKACLDRNPEAFKPKIGKGKEGESDRRHSKGCNCKRSGCLKNYCECYEAKIMCSSICKCVGCKNFEESPERKTLMHLADAAEVRVQQQTAAKTKLSSQISDLLTRPTPALNSGGGKLPFTFVTKEVAEATCNCLLAQAEQADRKGESKAAAERMILEEFGRCLMSVINSAGKAKSDPCAMNC</sequence>
<keyword evidence="3" id="KW-0678">Repressor</keyword>
<keyword evidence="6" id="KW-0805">Transcription regulation</keyword>
<evidence type="ECO:0000256" key="5">
    <source>
        <dbReference type="ARBA" id="ARBA00022833"/>
    </source>
</evidence>
<evidence type="ECO:0000256" key="12">
    <source>
        <dbReference type="ARBA" id="ARBA00044205"/>
    </source>
</evidence>
<feature type="compositionally biased region" description="Low complexity" evidence="13">
    <location>
        <begin position="280"/>
        <end position="294"/>
    </location>
</feature>
<keyword evidence="16" id="KW-1185">Reference proteome</keyword>
<comment type="subcellular location">
    <subcellularLocation>
        <location evidence="1">Nucleus</location>
    </subcellularLocation>
</comment>
<dbReference type="SMART" id="SM01114">
    <property type="entry name" value="CXC"/>
    <property type="match status" value="2"/>
</dbReference>
<keyword evidence="4" id="KW-0479">Metal-binding</keyword>
<proteinExistence type="inferred from homology"/>
<dbReference type="PANTHER" id="PTHR12446:SF36">
    <property type="entry name" value="PROTEIN LIN-54 HOMOLOG"/>
    <property type="match status" value="1"/>
</dbReference>
<reference evidence="15" key="2">
    <citation type="submission" date="2025-08" db="UniProtKB">
        <authorList>
            <consortium name="Ensembl"/>
        </authorList>
    </citation>
    <scope>IDENTIFICATION</scope>
</reference>
<evidence type="ECO:0000256" key="9">
    <source>
        <dbReference type="ARBA" id="ARBA00023163"/>
    </source>
</evidence>
<evidence type="ECO:0000256" key="6">
    <source>
        <dbReference type="ARBA" id="ARBA00023015"/>
    </source>
</evidence>
<keyword evidence="7" id="KW-0238">DNA-binding</keyword>
<reference evidence="15" key="3">
    <citation type="submission" date="2025-09" db="UniProtKB">
        <authorList>
            <consortium name="Ensembl"/>
        </authorList>
    </citation>
    <scope>IDENTIFICATION</scope>
</reference>
<dbReference type="AlphaFoldDB" id="A0A452RBF6"/>
<dbReference type="GO" id="GO:0046872">
    <property type="term" value="F:metal ion binding"/>
    <property type="evidence" value="ECO:0007669"/>
    <property type="project" value="UniProtKB-KW"/>
</dbReference>
<dbReference type="PROSITE" id="PS51634">
    <property type="entry name" value="CRC"/>
    <property type="match status" value="1"/>
</dbReference>
<dbReference type="RefSeq" id="XP_045646614.1">
    <property type="nucleotide sequence ID" value="XM_045790658.1"/>
</dbReference>
<organism evidence="15 16">
    <name type="scientific">Ursus americanus</name>
    <name type="common">American black bear</name>
    <name type="synonym">Euarctos americanus</name>
    <dbReference type="NCBI Taxonomy" id="9643"/>
    <lineage>
        <taxon>Eukaryota</taxon>
        <taxon>Metazoa</taxon>
        <taxon>Chordata</taxon>
        <taxon>Craniata</taxon>
        <taxon>Vertebrata</taxon>
        <taxon>Euteleostomi</taxon>
        <taxon>Mammalia</taxon>
        <taxon>Eutheria</taxon>
        <taxon>Laurasiatheria</taxon>
        <taxon>Carnivora</taxon>
        <taxon>Caniformia</taxon>
        <taxon>Ursidae</taxon>
        <taxon>Ursus</taxon>
    </lineage>
</organism>
<dbReference type="GO" id="GO:0003677">
    <property type="term" value="F:DNA binding"/>
    <property type="evidence" value="ECO:0007669"/>
    <property type="project" value="UniProtKB-KW"/>
</dbReference>
<gene>
    <name evidence="15" type="primary">LIN54</name>
</gene>
<evidence type="ECO:0000256" key="11">
    <source>
        <dbReference type="ARBA" id="ARBA00023306"/>
    </source>
</evidence>
<reference evidence="16" key="1">
    <citation type="submission" date="2016-06" db="EMBL/GenBank/DDBJ databases">
        <title>De novo assembly and RNA-Seq shows season-dependent expression and editing in black bear kidneys.</title>
        <authorList>
            <person name="Korstanje R."/>
            <person name="Srivastava A."/>
            <person name="Sarsani V.K."/>
            <person name="Sheehan S.M."/>
            <person name="Seger R.L."/>
            <person name="Barter M.E."/>
            <person name="Lindqvist C."/>
            <person name="Brody L.C."/>
            <person name="Mullikin J.C."/>
        </authorList>
    </citation>
    <scope>NUCLEOTIDE SEQUENCE [LARGE SCALE GENOMIC DNA]</scope>
</reference>
<dbReference type="InterPro" id="IPR005172">
    <property type="entry name" value="CRC"/>
</dbReference>
<name>A0A452RBF6_URSAM</name>
<dbReference type="GO" id="GO:0006355">
    <property type="term" value="P:regulation of DNA-templated transcription"/>
    <property type="evidence" value="ECO:0007669"/>
    <property type="project" value="TreeGrafter"/>
</dbReference>
<feature type="domain" description="CRC" evidence="14">
    <location>
        <begin position="432"/>
        <end position="545"/>
    </location>
</feature>
<evidence type="ECO:0000256" key="10">
    <source>
        <dbReference type="ARBA" id="ARBA00023242"/>
    </source>
</evidence>
<evidence type="ECO:0000256" key="13">
    <source>
        <dbReference type="SAM" id="MobiDB-lite"/>
    </source>
</evidence>
<dbReference type="Pfam" id="PF03638">
    <property type="entry name" value="TCR"/>
    <property type="match status" value="2"/>
</dbReference>
<dbReference type="CTD" id="132660"/>
<dbReference type="Proteomes" id="UP000291022">
    <property type="component" value="Unassembled WGS sequence"/>
</dbReference>
<dbReference type="GO" id="GO:0005634">
    <property type="term" value="C:nucleus"/>
    <property type="evidence" value="ECO:0007669"/>
    <property type="project" value="UniProtKB-SubCell"/>
</dbReference>
<accession>A0A452RBF6</accession>
<feature type="region of interest" description="Disordered" evidence="13">
    <location>
        <begin position="280"/>
        <end position="299"/>
    </location>
</feature>
<evidence type="ECO:0000256" key="1">
    <source>
        <dbReference type="ARBA" id="ARBA00004123"/>
    </source>
</evidence>
<evidence type="ECO:0000256" key="8">
    <source>
        <dbReference type="ARBA" id="ARBA00023159"/>
    </source>
</evidence>
<keyword evidence="5" id="KW-0862">Zinc</keyword>
<evidence type="ECO:0000256" key="2">
    <source>
        <dbReference type="ARBA" id="ARBA00007267"/>
    </source>
</evidence>
<keyword evidence="11" id="KW-0131">Cell cycle</keyword>
<dbReference type="InterPro" id="IPR028307">
    <property type="entry name" value="Lin-54_fam"/>
</dbReference>
<dbReference type="Ensembl" id="ENSUAMT00000017937.1">
    <property type="protein sequence ID" value="ENSUAMP00000016002.1"/>
    <property type="gene ID" value="ENSUAMG00000012771.1"/>
</dbReference>
<keyword evidence="8" id="KW-0010">Activator</keyword>
<evidence type="ECO:0000313" key="15">
    <source>
        <dbReference type="Ensembl" id="ENSUAMP00000016002.1"/>
    </source>
</evidence>
<keyword evidence="10" id="KW-0539">Nucleus</keyword>
<evidence type="ECO:0000256" key="4">
    <source>
        <dbReference type="ARBA" id="ARBA00022723"/>
    </source>
</evidence>
<keyword evidence="9" id="KW-0804">Transcription</keyword>
<evidence type="ECO:0000259" key="14">
    <source>
        <dbReference type="PROSITE" id="PS51634"/>
    </source>
</evidence>